<evidence type="ECO:0000259" key="9">
    <source>
        <dbReference type="PROSITE" id="PS51782"/>
    </source>
</evidence>
<dbReference type="Pfam" id="PF25139">
    <property type="entry name" value="LysM14_C"/>
    <property type="match status" value="1"/>
</dbReference>
<evidence type="ECO:0000256" key="1">
    <source>
        <dbReference type="ARBA" id="ARBA00004141"/>
    </source>
</evidence>
<feature type="transmembrane region" description="Helical" evidence="8">
    <location>
        <begin position="801"/>
        <end position="829"/>
    </location>
</feature>
<dbReference type="eggNOG" id="KOG2632">
    <property type="taxonomic scope" value="Eukaryota"/>
</dbReference>
<feature type="transmembrane region" description="Helical" evidence="8">
    <location>
        <begin position="26"/>
        <end position="50"/>
    </location>
</feature>
<dbReference type="InterPro" id="IPR035952">
    <property type="entry name" value="Rhomboid-like_sf"/>
</dbReference>
<accession>K9FFS9</accession>
<dbReference type="Gene3D" id="3.10.350.10">
    <property type="entry name" value="LysM domain"/>
    <property type="match status" value="1"/>
</dbReference>
<keyword evidence="4 8" id="KW-1133">Transmembrane helix</keyword>
<dbReference type="PANTHER" id="PTHR13304">
    <property type="entry name" value="GLYCOSYLPHOSPHATIDYLINOSITOL ANCHOR ATTACHMENT 1 PROTEIN"/>
    <property type="match status" value="1"/>
</dbReference>
<dbReference type="InterPro" id="IPR007246">
    <property type="entry name" value="Gaa1"/>
</dbReference>
<sequence>MATPAALPPLPFNPGRIRTYLLRLPLFTRLVLLVILAFWLLEFQTIWSVVQWGALIPEEINLGTMYRLNTYPIIHTGFFHAFFNAVAVTPLLERFEAEHGTLTAIALFIGPLSTVPAGLYILVEKFVLHRNTSVVGASIWAFLLLGSEAIKTYKSHPNFSLGPYKIPTWTSPLFGCVVVSILISNVSFLGHLCAILVGYLLGLGYLKVFVPPEKVLRWIEGKLNLLGRLPHYVSVDQKTYGRYGVLPTTNPAGANGNQTPMTSPSRQGNPSPDGHYSMALKCEQAGMPPVLPDSSTPTNKMQAAIRNLGNNPHLIFVRLPNLLSFICIIVGVVWLLLLPLNEYSRQTYISENALLPGQVHAYFTGSEQNIFRGYKKELEGLLNDGQARGGQKEDAEVTAVVSDKLQSILRAAGLKVATQKYEYISAGIAHRGENTYAIIHAPRGDATEAIVLVAPWLTADDKLNLNGVTLALTLARYFKRWSLWSKDIIFLITPDSKTGTQAWIDAYHDMHPASVQPLPLKSGALQGALVIEYPLDHRFQTLHIVYDGVNGQLPNLDLFNTAVAIAGGQMGIGANLQEMWGHDDSYEHRLQTMFRGMTKQGLGYATGAHSSFMAYHIDAITLQTKGEGWEDEMALGRTIESLCRSLNNLLEHLHQSFFFYLLMQSNRFVSIGTYLPSAMLIAGNFTIMAIALWIRTGYYPESTPIAKPKDEKQCTEEKANTISIAERHLALPLSLVVGLHLLGLVPLWIFNNVFHQYFTLTTYIFIIVDIILPLFLAAILSNSLGLSKPIIPQQYHLIKSFSLLLLGLSLSALVTLNFSLSLMIGLLCAPLSFITRLQGSAPFRLTTSSLGLVLLNFISPPTVLLGVCWYLGVSVEAVLTRAAFGWDVWALRNMALFRIDLLSLWLLLFRLATAATPVPTKDGFCFKYLIQGYDTCALIAKAHDITEADIESFNKNTWAWLGCGRLYQGDFICLSAGKPPMPMALPHATCGPQVPGTTRPAHWADLAGMNPCVASQCCASWGQCGATDLYCQNYRAPPAGPTATVKGATEAPKSTASSNAKATGAKLSTDTGTGSNPTSNPDSNPNSMLSSTTVKATKITTATKQATTTIAKAAPEPSVSQYPWTAPWEITLYSQLGCEGDYYHLEGYNKEFLDDKGCLALHGGLNSKFTETGVTCKWWTDNSFTWSSCDASKLEKPQSWILKNGYCSAFILGVRVMSEVDM</sequence>
<feature type="compositionally biased region" description="Polar residues" evidence="7">
    <location>
        <begin position="1052"/>
        <end position="1074"/>
    </location>
</feature>
<dbReference type="InterPro" id="IPR036779">
    <property type="entry name" value="LysM_dom_sf"/>
</dbReference>
<feature type="transmembrane region" description="Helical" evidence="8">
    <location>
        <begin position="70"/>
        <end position="92"/>
    </location>
</feature>
<evidence type="ECO:0000256" key="7">
    <source>
        <dbReference type="SAM" id="MobiDB-lite"/>
    </source>
</evidence>
<evidence type="ECO:0000256" key="5">
    <source>
        <dbReference type="ARBA" id="ARBA00023026"/>
    </source>
</evidence>
<dbReference type="InterPro" id="IPR057277">
    <property type="entry name" value="LysM_C"/>
</dbReference>
<dbReference type="InterPro" id="IPR018392">
    <property type="entry name" value="LysM"/>
</dbReference>
<evidence type="ECO:0000256" key="8">
    <source>
        <dbReference type="SAM" id="Phobius"/>
    </source>
</evidence>
<dbReference type="OrthoDB" id="445301at2759"/>
<evidence type="ECO:0000256" key="2">
    <source>
        <dbReference type="ARBA" id="ARBA00022669"/>
    </source>
</evidence>
<comment type="caution">
    <text evidence="10">The sequence shown here is derived from an EMBL/GenBank/DDBJ whole genome shotgun (WGS) entry which is preliminary data.</text>
</comment>
<evidence type="ECO:0000256" key="4">
    <source>
        <dbReference type="ARBA" id="ARBA00022989"/>
    </source>
</evidence>
<dbReference type="SUPFAM" id="SSF57016">
    <property type="entry name" value="Plant lectins/antimicrobial peptides"/>
    <property type="match status" value="1"/>
</dbReference>
<feature type="transmembrane region" description="Helical" evidence="8">
    <location>
        <begin position="104"/>
        <end position="123"/>
    </location>
</feature>
<feature type="transmembrane region" description="Helical" evidence="8">
    <location>
        <begin position="173"/>
        <end position="201"/>
    </location>
</feature>
<keyword evidence="6 8" id="KW-0472">Membrane</keyword>
<feature type="transmembrane region" description="Helical" evidence="8">
    <location>
        <begin position="896"/>
        <end position="915"/>
    </location>
</feature>
<feature type="compositionally biased region" description="Polar residues" evidence="7">
    <location>
        <begin position="249"/>
        <end position="270"/>
    </location>
</feature>
<dbReference type="InParanoid" id="K9FFS9"/>
<organism evidence="10 11">
    <name type="scientific">Penicillium digitatum (strain PHI26 / CECT 20796)</name>
    <name type="common">Green mold</name>
    <dbReference type="NCBI Taxonomy" id="1170229"/>
    <lineage>
        <taxon>Eukaryota</taxon>
        <taxon>Fungi</taxon>
        <taxon>Dikarya</taxon>
        <taxon>Ascomycota</taxon>
        <taxon>Pezizomycotina</taxon>
        <taxon>Eurotiomycetes</taxon>
        <taxon>Eurotiomycetidae</taxon>
        <taxon>Eurotiales</taxon>
        <taxon>Aspergillaceae</taxon>
        <taxon>Penicillium</taxon>
    </lineage>
</organism>
<dbReference type="PROSITE" id="PS51782">
    <property type="entry name" value="LYSM"/>
    <property type="match status" value="1"/>
</dbReference>
<keyword evidence="11" id="KW-1185">Reference proteome</keyword>
<evidence type="ECO:0000256" key="3">
    <source>
        <dbReference type="ARBA" id="ARBA00022692"/>
    </source>
</evidence>
<evidence type="ECO:0000313" key="11">
    <source>
        <dbReference type="Proteomes" id="UP000009882"/>
    </source>
</evidence>
<keyword evidence="2" id="KW-0147">Chitin-binding</keyword>
<dbReference type="SUPFAM" id="SSF144091">
    <property type="entry name" value="Rhomboid-like"/>
    <property type="match status" value="1"/>
</dbReference>
<dbReference type="OMA" id="THPACTI"/>
<dbReference type="FunFam" id="3.40.630.10:FF:000121">
    <property type="entry name" value="GPI transamidase component (GAA1), putative"/>
    <property type="match status" value="1"/>
</dbReference>
<feature type="transmembrane region" description="Helical" evidence="8">
    <location>
        <begin position="729"/>
        <end position="750"/>
    </location>
</feature>
<keyword evidence="3 8" id="KW-0812">Transmembrane</keyword>
<dbReference type="Proteomes" id="UP000009882">
    <property type="component" value="Unassembled WGS sequence"/>
</dbReference>
<gene>
    <name evidence="10" type="ORF">PDIG_75110</name>
</gene>
<dbReference type="Pfam" id="PF01694">
    <property type="entry name" value="Rhomboid"/>
    <property type="match status" value="1"/>
</dbReference>
<dbReference type="Gene3D" id="1.20.1540.10">
    <property type="entry name" value="Rhomboid-like"/>
    <property type="match status" value="1"/>
</dbReference>
<dbReference type="SMART" id="SM00257">
    <property type="entry name" value="LysM"/>
    <property type="match status" value="1"/>
</dbReference>
<proteinExistence type="predicted"/>
<dbReference type="GO" id="GO:0042765">
    <property type="term" value="C:GPI-anchor transamidase complex"/>
    <property type="evidence" value="ECO:0007669"/>
    <property type="project" value="InterPro"/>
</dbReference>
<dbReference type="Pfam" id="PF04114">
    <property type="entry name" value="Gaa1"/>
    <property type="match status" value="1"/>
</dbReference>
<dbReference type="eggNOG" id="KOG3566">
    <property type="taxonomic scope" value="Eukaryota"/>
</dbReference>
<feature type="domain" description="LysM" evidence="9">
    <location>
        <begin position="926"/>
        <end position="974"/>
    </location>
</feature>
<dbReference type="GO" id="GO:0008061">
    <property type="term" value="F:chitin binding"/>
    <property type="evidence" value="ECO:0007669"/>
    <property type="project" value="UniProtKB-KW"/>
</dbReference>
<dbReference type="InterPro" id="IPR036861">
    <property type="entry name" value="Endochitinase-like_sf"/>
</dbReference>
<feature type="region of interest" description="Disordered" evidence="7">
    <location>
        <begin position="1041"/>
        <end position="1090"/>
    </location>
</feature>
<dbReference type="GO" id="GO:0016255">
    <property type="term" value="P:attachment of GPI anchor to protein"/>
    <property type="evidence" value="ECO:0007669"/>
    <property type="project" value="TreeGrafter"/>
</dbReference>
<reference evidence="11" key="1">
    <citation type="journal article" date="2012" name="BMC Genomics">
        <title>Genome sequence of the necrotrophic fungus Penicillium digitatum, the main postharvest pathogen of citrus.</title>
        <authorList>
            <person name="Marcet-Houben M."/>
            <person name="Ballester A.-R."/>
            <person name="de la Fuente B."/>
            <person name="Harries E."/>
            <person name="Marcos J.F."/>
            <person name="Gonzalez-Candelas L."/>
            <person name="Gabaldon T."/>
        </authorList>
    </citation>
    <scope>NUCLEOTIDE SEQUENCE [LARGE SCALE GENOMIC DNA]</scope>
    <source>
        <strain evidence="11">PHI26 / CECT 20796</strain>
    </source>
</reference>
<evidence type="ECO:0000256" key="6">
    <source>
        <dbReference type="ARBA" id="ARBA00023136"/>
    </source>
</evidence>
<dbReference type="AlphaFoldDB" id="K9FFS9"/>
<feature type="transmembrane region" description="Helical" evidence="8">
    <location>
        <begin position="671"/>
        <end position="694"/>
    </location>
</feature>
<dbReference type="HOGENOM" id="CLU_007442_1_0_1"/>
<feature type="compositionally biased region" description="Low complexity" evidence="7">
    <location>
        <begin position="1075"/>
        <end position="1090"/>
    </location>
</feature>
<feature type="transmembrane region" description="Helical" evidence="8">
    <location>
        <begin position="322"/>
        <end position="340"/>
    </location>
</feature>
<name>K9FFS9_PEND2</name>
<keyword evidence="5" id="KW-0843">Virulence</keyword>
<dbReference type="InterPro" id="IPR022764">
    <property type="entry name" value="Peptidase_S54_rhomboid_dom"/>
</dbReference>
<dbReference type="STRING" id="1170229.K9FFS9"/>
<dbReference type="GO" id="GO:0004252">
    <property type="term" value="F:serine-type endopeptidase activity"/>
    <property type="evidence" value="ECO:0007669"/>
    <property type="project" value="InterPro"/>
</dbReference>
<dbReference type="EMBL" id="AKCT01000267">
    <property type="protein sequence ID" value="EKV06997.1"/>
    <property type="molecule type" value="Genomic_DNA"/>
</dbReference>
<dbReference type="PANTHER" id="PTHR13304:SF0">
    <property type="entry name" value="GLYCOSYLPHOSPHATIDYLINOSITOL ANCHOR ATTACHMENT 1 PROTEIN"/>
    <property type="match status" value="1"/>
</dbReference>
<evidence type="ECO:0000313" key="10">
    <source>
        <dbReference type="EMBL" id="EKV06997.1"/>
    </source>
</evidence>
<protein>
    <submittedName>
        <fullName evidence="10">Rhomboid protein 2</fullName>
    </submittedName>
</protein>
<feature type="transmembrane region" description="Helical" evidence="8">
    <location>
        <begin position="757"/>
        <end position="781"/>
    </location>
</feature>
<comment type="subcellular location">
    <subcellularLocation>
        <location evidence="1">Membrane</location>
        <topology evidence="1">Multi-pass membrane protein</topology>
    </subcellularLocation>
</comment>
<feature type="region of interest" description="Disordered" evidence="7">
    <location>
        <begin position="249"/>
        <end position="273"/>
    </location>
</feature>